<keyword evidence="3" id="KW-1185">Reference proteome</keyword>
<proteinExistence type="predicted"/>
<dbReference type="RefSeq" id="WP_089052064.1">
    <property type="nucleotide sequence ID" value="NZ_FXTV01000036.1"/>
</dbReference>
<evidence type="ECO:0000256" key="1">
    <source>
        <dbReference type="SAM" id="SignalP"/>
    </source>
</evidence>
<keyword evidence="1" id="KW-0732">Signal</keyword>
<name>A0A226GMP9_9FLAO</name>
<evidence type="ECO:0000313" key="3">
    <source>
        <dbReference type="Proteomes" id="UP000198345"/>
    </source>
</evidence>
<sequence>MINKICTLLLAAFLFTSCSSDDAPAEDPIATPEVPVTPTEPVVITDPVTPVITPNPSLILPKSYRYDLMHNGSAVLVNGATYKINGDKLVECGDGVAYLQKYTYTGDLITKIEMWANTTLAHIYEFTYENNKPKSYTLEYVMFAEFAYKIQYTYTHNNDGTVSYERKLLSGKYQNGDEDGKGTLTIVNGNITRDDFVETLTNAQHSKKESLVYEYDTKNTFCKNIKGLNLLYFLQNTPLVGNQCSANNMISKSGLEEIYNLNGSIRTPSRVIYKTLFSYEYNADNYPTKVTDVTGDNTTVGPTTFAY</sequence>
<accession>A0A226GMP9</accession>
<dbReference type="PROSITE" id="PS51257">
    <property type="entry name" value="PROKAR_LIPOPROTEIN"/>
    <property type="match status" value="1"/>
</dbReference>
<organism evidence="2 3">
    <name type="scientific">Flavobacterium hercynium</name>
    <dbReference type="NCBI Taxonomy" id="387094"/>
    <lineage>
        <taxon>Bacteria</taxon>
        <taxon>Pseudomonadati</taxon>
        <taxon>Bacteroidota</taxon>
        <taxon>Flavobacteriia</taxon>
        <taxon>Flavobacteriales</taxon>
        <taxon>Flavobacteriaceae</taxon>
        <taxon>Flavobacterium</taxon>
    </lineage>
</organism>
<dbReference type="OrthoDB" id="1376969at2"/>
<protein>
    <recommendedName>
        <fullName evidence="4">DUF4595 domain-containing protein</fullName>
    </recommendedName>
</protein>
<reference evidence="2 3" key="1">
    <citation type="submission" date="2016-11" db="EMBL/GenBank/DDBJ databases">
        <title>Whole genomes of Flavobacteriaceae.</title>
        <authorList>
            <person name="Stine C."/>
            <person name="Li C."/>
            <person name="Tadesse D."/>
        </authorList>
    </citation>
    <scope>NUCLEOTIDE SEQUENCE [LARGE SCALE GENOMIC DNA]</scope>
    <source>
        <strain evidence="2 3">DSM 18292</strain>
    </source>
</reference>
<dbReference type="AlphaFoldDB" id="A0A226GMP9"/>
<dbReference type="Proteomes" id="UP000198345">
    <property type="component" value="Unassembled WGS sequence"/>
</dbReference>
<gene>
    <name evidence="2" type="ORF">B0A66_22405</name>
</gene>
<dbReference type="EMBL" id="MUGW01000085">
    <property type="protein sequence ID" value="OXA83293.1"/>
    <property type="molecule type" value="Genomic_DNA"/>
</dbReference>
<comment type="caution">
    <text evidence="2">The sequence shown here is derived from an EMBL/GenBank/DDBJ whole genome shotgun (WGS) entry which is preliminary data.</text>
</comment>
<feature type="signal peptide" evidence="1">
    <location>
        <begin position="1"/>
        <end position="25"/>
    </location>
</feature>
<evidence type="ECO:0000313" key="2">
    <source>
        <dbReference type="EMBL" id="OXA83293.1"/>
    </source>
</evidence>
<feature type="chain" id="PRO_5013234444" description="DUF4595 domain-containing protein" evidence="1">
    <location>
        <begin position="26"/>
        <end position="307"/>
    </location>
</feature>
<evidence type="ECO:0008006" key="4">
    <source>
        <dbReference type="Google" id="ProtNLM"/>
    </source>
</evidence>